<dbReference type="PIRSF" id="PIRSF018005">
    <property type="entry name" value="UCP018005"/>
    <property type="match status" value="1"/>
</dbReference>
<evidence type="ECO:0000259" key="3">
    <source>
        <dbReference type="Pfam" id="PF10017"/>
    </source>
</evidence>
<dbReference type="NCBIfam" id="TIGR03438">
    <property type="entry name" value="egtD_ergothio"/>
    <property type="match status" value="1"/>
</dbReference>
<keyword evidence="1" id="KW-0489">Methyltransferase</keyword>
<evidence type="ECO:0000256" key="2">
    <source>
        <dbReference type="ARBA" id="ARBA00022679"/>
    </source>
</evidence>
<sequence length="313" mass="35234">MEDARVGLLEPPRRLPPKYFYDARGSALFDRICDTEEYYPTRTENALLARHAGEIMGHIRPRHILELGSGTSRKTRHLLRAREARECGTVYWPFDVCREVLEETGESLVEEFPWLEVNPLLGDYSAGLAHLPRPADGCLYAFLGGTLGNFEEPEALKLLSELAFRMSPADRLLLGVDRVKPTSVLQAAYDDSQGVTAAFNRNLLHVLNRELEADFEPEAFAHRSLYNEAAARIEMYLVAEAPQQVRVGRLEATLRFDAGETILTEISRKFTEASVTRLLARAGLAIERHYAPDNQYFSLLTAVPQPDVHDPVI</sequence>
<gene>
    <name evidence="4" type="ORF">Thpro_022853</name>
</gene>
<dbReference type="SUPFAM" id="SSF53335">
    <property type="entry name" value="S-adenosyl-L-methionine-dependent methyltransferases"/>
    <property type="match status" value="1"/>
</dbReference>
<dbReference type="PANTHER" id="PTHR43397">
    <property type="entry name" value="ERGOTHIONEINE BIOSYNTHESIS PROTEIN 1"/>
    <property type="match status" value="1"/>
</dbReference>
<dbReference type="EMBL" id="JQSG02000006">
    <property type="protein sequence ID" value="OBS08603.1"/>
    <property type="molecule type" value="Genomic_DNA"/>
</dbReference>
<evidence type="ECO:0000256" key="1">
    <source>
        <dbReference type="ARBA" id="ARBA00022603"/>
    </source>
</evidence>
<dbReference type="InterPro" id="IPR051128">
    <property type="entry name" value="EgtD_Methyltrsf_superfamily"/>
</dbReference>
<dbReference type="InterPro" id="IPR029063">
    <property type="entry name" value="SAM-dependent_MTases_sf"/>
</dbReference>
<dbReference type="GO" id="GO:0008168">
    <property type="term" value="F:methyltransferase activity"/>
    <property type="evidence" value="ECO:0007669"/>
    <property type="project" value="UniProtKB-KW"/>
</dbReference>
<keyword evidence="5" id="KW-1185">Reference proteome</keyword>
<dbReference type="GO" id="GO:0032259">
    <property type="term" value="P:methylation"/>
    <property type="evidence" value="ECO:0007669"/>
    <property type="project" value="UniProtKB-KW"/>
</dbReference>
<keyword evidence="2" id="KW-0808">Transferase</keyword>
<proteinExistence type="predicted"/>
<dbReference type="Proteomes" id="UP000029273">
    <property type="component" value="Unassembled WGS sequence"/>
</dbReference>
<dbReference type="Pfam" id="PF10017">
    <property type="entry name" value="Methyltransf_33"/>
    <property type="match status" value="1"/>
</dbReference>
<reference evidence="4 5" key="1">
    <citation type="journal article" date="2014" name="Genome Announc.">
        <title>Draft Genome Sequence of the Iron-Oxidizing, Acidophilic, and Halotolerant 'Thiobacillus prosperus' Type Strain DSM 5130.</title>
        <authorList>
            <person name="Ossandon F.J."/>
            <person name="Cardenas J.P."/>
            <person name="Corbett M."/>
            <person name="Quatrini R."/>
            <person name="Holmes D.S."/>
            <person name="Watkin E."/>
        </authorList>
    </citation>
    <scope>NUCLEOTIDE SEQUENCE [LARGE SCALE GENOMIC DNA]</scope>
    <source>
        <strain evidence="4 5">DSM 5130</strain>
    </source>
</reference>
<accession>A0A1A6C221</accession>
<dbReference type="Gene3D" id="3.40.50.150">
    <property type="entry name" value="Vaccinia Virus protein VP39"/>
    <property type="match status" value="1"/>
</dbReference>
<comment type="caution">
    <text evidence="4">The sequence shown here is derived from an EMBL/GenBank/DDBJ whole genome shotgun (WGS) entry which is preliminary data.</text>
</comment>
<dbReference type="InterPro" id="IPR017804">
    <property type="entry name" value="MeTrfase_EgtD-like"/>
</dbReference>
<dbReference type="InterPro" id="IPR035094">
    <property type="entry name" value="EgtD"/>
</dbReference>
<evidence type="ECO:0000313" key="5">
    <source>
        <dbReference type="Proteomes" id="UP000029273"/>
    </source>
</evidence>
<dbReference type="PANTHER" id="PTHR43397:SF1">
    <property type="entry name" value="ERGOTHIONEINE BIOSYNTHESIS PROTEIN 1"/>
    <property type="match status" value="1"/>
</dbReference>
<dbReference type="AlphaFoldDB" id="A0A1A6C221"/>
<organism evidence="4 5">
    <name type="scientific">Acidihalobacter prosperus</name>
    <dbReference type="NCBI Taxonomy" id="160660"/>
    <lineage>
        <taxon>Bacteria</taxon>
        <taxon>Pseudomonadati</taxon>
        <taxon>Pseudomonadota</taxon>
        <taxon>Gammaproteobacteria</taxon>
        <taxon>Chromatiales</taxon>
        <taxon>Ectothiorhodospiraceae</taxon>
        <taxon>Acidihalobacter</taxon>
    </lineage>
</organism>
<name>A0A1A6C221_9GAMM</name>
<protein>
    <recommendedName>
        <fullName evidence="3">Histidine-specific methyltransferase SAM-dependent domain-containing protein</fullName>
    </recommendedName>
</protein>
<feature type="domain" description="Histidine-specific methyltransferase SAM-dependent" evidence="3">
    <location>
        <begin position="2"/>
        <end position="301"/>
    </location>
</feature>
<evidence type="ECO:0000313" key="4">
    <source>
        <dbReference type="EMBL" id="OBS08603.1"/>
    </source>
</evidence>
<dbReference type="InterPro" id="IPR019257">
    <property type="entry name" value="MeTrfase_dom"/>
</dbReference>